<dbReference type="GO" id="GO:0032259">
    <property type="term" value="P:methylation"/>
    <property type="evidence" value="ECO:0007669"/>
    <property type="project" value="UniProtKB-KW"/>
</dbReference>
<dbReference type="RefSeq" id="WP_264247331.1">
    <property type="nucleotide sequence ID" value="NZ_CP107567.1"/>
</dbReference>
<dbReference type="SUPFAM" id="SSF53335">
    <property type="entry name" value="S-adenosyl-L-methionine-dependent methyltransferases"/>
    <property type="match status" value="1"/>
</dbReference>
<name>A0ABY6IEB6_STRPE</name>
<reference evidence="1" key="1">
    <citation type="submission" date="2022-10" db="EMBL/GenBank/DDBJ databases">
        <title>Cytochrome P450 Catalyzes Benzene Ring Formation in the Biosynthesis of Trialkyl-Substituted Aromatic Polyketides.</title>
        <authorList>
            <person name="Zhao E."/>
            <person name="Ge H."/>
        </authorList>
    </citation>
    <scope>NUCLEOTIDE SEQUENCE</scope>
    <source>
        <strain evidence="1">NA0869</strain>
    </source>
</reference>
<keyword evidence="2" id="KW-1185">Reference proteome</keyword>
<dbReference type="GO" id="GO:0008168">
    <property type="term" value="F:methyltransferase activity"/>
    <property type="evidence" value="ECO:0007669"/>
    <property type="project" value="UniProtKB-KW"/>
</dbReference>
<proteinExistence type="predicted"/>
<dbReference type="Gene3D" id="3.40.50.150">
    <property type="entry name" value="Vaccinia Virus protein VP39"/>
    <property type="match status" value="1"/>
</dbReference>
<keyword evidence="1" id="KW-0808">Transferase</keyword>
<dbReference type="InterPro" id="IPR029063">
    <property type="entry name" value="SAM-dependent_MTases_sf"/>
</dbReference>
<sequence>MSLPKETIKFALAAANRPVARFRLSRALTSATSPCKIEIGAHRTRRPGWIGTDVSWCTRHYLDATERWPVPTSSASHIYADNVIEHLRMQPNRRLFREAYRALVPGGRIRLATPDVEYLVERYTKRDHEMRRLIALSNTKNYEAHHPVDLLRVAFQECGHHTGYLWDFQALRDELTLAGFTDVRRFEPRQSDDPDLRDMEIREEFALVVEAVAVKNPSWERSTQQTVQGLAR</sequence>
<evidence type="ECO:0000313" key="2">
    <source>
        <dbReference type="Proteomes" id="UP001163878"/>
    </source>
</evidence>
<organism evidence="1 2">
    <name type="scientific">Streptomyces peucetius</name>
    <dbReference type="NCBI Taxonomy" id="1950"/>
    <lineage>
        <taxon>Bacteria</taxon>
        <taxon>Bacillati</taxon>
        <taxon>Actinomycetota</taxon>
        <taxon>Actinomycetes</taxon>
        <taxon>Kitasatosporales</taxon>
        <taxon>Streptomycetaceae</taxon>
        <taxon>Streptomyces</taxon>
    </lineage>
</organism>
<keyword evidence="1" id="KW-0489">Methyltransferase</keyword>
<accession>A0ABY6IEB6</accession>
<evidence type="ECO:0000313" key="1">
    <source>
        <dbReference type="EMBL" id="UYQ64515.1"/>
    </source>
</evidence>
<dbReference type="EMBL" id="CP107567">
    <property type="protein sequence ID" value="UYQ64515.1"/>
    <property type="molecule type" value="Genomic_DNA"/>
</dbReference>
<dbReference type="Proteomes" id="UP001163878">
    <property type="component" value="Chromosome"/>
</dbReference>
<protein>
    <submittedName>
        <fullName evidence="1">Methyltransferase domain-containing protein</fullName>
    </submittedName>
</protein>
<gene>
    <name evidence="1" type="ORF">OGH68_25670</name>
</gene>